<proteinExistence type="predicted"/>
<dbReference type="Proteomes" id="UP000327044">
    <property type="component" value="Unassembled WGS sequence"/>
</dbReference>
<evidence type="ECO:0000313" key="2">
    <source>
        <dbReference type="EMBL" id="KAB0799316.1"/>
    </source>
</evidence>
<reference evidence="2 4" key="1">
    <citation type="journal article" date="2018" name="Elife">
        <title>Firefly genomes illuminate parallel origins of bioluminescence in beetles.</title>
        <authorList>
            <person name="Fallon T.R."/>
            <person name="Lower S.E."/>
            <person name="Chang C.H."/>
            <person name="Bessho-Uehara M."/>
            <person name="Martin G.J."/>
            <person name="Bewick A.J."/>
            <person name="Behringer M."/>
            <person name="Debat H.J."/>
            <person name="Wong I."/>
            <person name="Day J.C."/>
            <person name="Suvorov A."/>
            <person name="Silva C.J."/>
            <person name="Stanger-Hall K.F."/>
            <person name="Hall D.W."/>
            <person name="Schmitz R.J."/>
            <person name="Nelson D.R."/>
            <person name="Lewis S.M."/>
            <person name="Shigenobu S."/>
            <person name="Bybee S.M."/>
            <person name="Larracuente A.M."/>
            <person name="Oba Y."/>
            <person name="Weng J.K."/>
        </authorList>
    </citation>
    <scope>NUCLEOTIDE SEQUENCE [LARGE SCALE GENOMIC DNA]</scope>
    <source>
        <strain evidence="2">1611_PpyrPB1</strain>
        <tissue evidence="2">Whole body</tissue>
    </source>
</reference>
<dbReference type="EMBL" id="VVIM01000005">
    <property type="protein sequence ID" value="KAB0799316.1"/>
    <property type="molecule type" value="Genomic_DNA"/>
</dbReference>
<organism evidence="2 4">
    <name type="scientific">Photinus pyralis</name>
    <name type="common">Common eastern firefly</name>
    <name type="synonym">Lampyris pyralis</name>
    <dbReference type="NCBI Taxonomy" id="7054"/>
    <lineage>
        <taxon>Eukaryota</taxon>
        <taxon>Metazoa</taxon>
        <taxon>Ecdysozoa</taxon>
        <taxon>Arthropoda</taxon>
        <taxon>Hexapoda</taxon>
        <taxon>Insecta</taxon>
        <taxon>Pterygota</taxon>
        <taxon>Neoptera</taxon>
        <taxon>Endopterygota</taxon>
        <taxon>Coleoptera</taxon>
        <taxon>Polyphaga</taxon>
        <taxon>Elateriformia</taxon>
        <taxon>Elateroidea</taxon>
        <taxon>Lampyridae</taxon>
        <taxon>Lampyrinae</taxon>
        <taxon>Photinus</taxon>
    </lineage>
</organism>
<name>A0A5N4APU4_PHOPY</name>
<dbReference type="InParanoid" id="A0A5N4APU4"/>
<evidence type="ECO:0000256" key="1">
    <source>
        <dbReference type="SAM" id="SignalP"/>
    </source>
</evidence>
<protein>
    <submittedName>
        <fullName evidence="2">Uncharacterized protein</fullName>
    </submittedName>
</protein>
<reference evidence="2" key="2">
    <citation type="submission" date="2019-08" db="EMBL/GenBank/DDBJ databases">
        <authorList>
            <consortium name="Photinus pyralis genome working group"/>
            <person name="Fallon T.R."/>
            <person name="Sander Lower S.E."/>
            <person name="Weng J.-K."/>
        </authorList>
    </citation>
    <scope>NUCLEOTIDE SEQUENCE</scope>
    <source>
        <strain evidence="2">1611_PpyrPB1</strain>
        <tissue evidence="2">Whole body</tissue>
    </source>
</reference>
<comment type="caution">
    <text evidence="2">The sequence shown here is derived from an EMBL/GenBank/DDBJ whole genome shotgun (WGS) entry which is preliminary data.</text>
</comment>
<dbReference type="AlphaFoldDB" id="A0A5N4APU4"/>
<keyword evidence="1" id="KW-0732">Signal</keyword>
<evidence type="ECO:0000313" key="3">
    <source>
        <dbReference type="EMBL" id="KAB0801657.1"/>
    </source>
</evidence>
<gene>
    <name evidence="3" type="ORF">PPYR_03843</name>
    <name evidence="2" type="ORF">PPYR_07196</name>
</gene>
<keyword evidence="4" id="KW-1185">Reference proteome</keyword>
<evidence type="ECO:0000313" key="4">
    <source>
        <dbReference type="Proteomes" id="UP000327044"/>
    </source>
</evidence>
<accession>A0A5N4APU4</accession>
<sequence>MYTKMFKTTFLVATLVVVFQTCNSEEPIMCDTLPPASNEVIISKSLTLDKEVIFCNWKKHMLIDVDEERINFEALKDLIRNAPIEDEKPGQSIIILIMKYIFLDKVAYCEQLNLRGDTFVDTVVMVQKCLQESESNSS</sequence>
<feature type="signal peptide" evidence="1">
    <location>
        <begin position="1"/>
        <end position="24"/>
    </location>
</feature>
<dbReference type="EMBL" id="VVIM01000002">
    <property type="protein sequence ID" value="KAB0801657.1"/>
    <property type="molecule type" value="Genomic_DNA"/>
</dbReference>
<feature type="chain" id="PRO_5036147763" evidence="1">
    <location>
        <begin position="25"/>
        <end position="138"/>
    </location>
</feature>